<dbReference type="PANTHER" id="PTHR42793:SF1">
    <property type="entry name" value="PEPTIDYL-LYSINE N-ACETYLTRANSFERASE PATZ"/>
    <property type="match status" value="1"/>
</dbReference>
<dbReference type="Pfam" id="PF13549">
    <property type="entry name" value="ATP-grasp_5"/>
    <property type="match status" value="1"/>
</dbReference>
<keyword evidence="4" id="KW-0808">Transferase</keyword>
<dbReference type="GO" id="GO:0016747">
    <property type="term" value="F:acyltransferase activity, transferring groups other than amino-acyl groups"/>
    <property type="evidence" value="ECO:0007669"/>
    <property type="project" value="InterPro"/>
</dbReference>
<protein>
    <submittedName>
        <fullName evidence="4">GNAT family N-acetyltransferase</fullName>
    </submittedName>
</protein>
<dbReference type="Gene3D" id="3.30.470.20">
    <property type="entry name" value="ATP-grasp fold, B domain"/>
    <property type="match status" value="1"/>
</dbReference>
<dbReference type="Pfam" id="PF13380">
    <property type="entry name" value="CoA_binding_2"/>
    <property type="match status" value="1"/>
</dbReference>
<proteinExistence type="predicted"/>
<dbReference type="PROSITE" id="PS51186">
    <property type="entry name" value="GNAT"/>
    <property type="match status" value="1"/>
</dbReference>
<dbReference type="SUPFAM" id="SSF52210">
    <property type="entry name" value="Succinyl-CoA synthetase domains"/>
    <property type="match status" value="2"/>
</dbReference>
<dbReference type="SMART" id="SM00881">
    <property type="entry name" value="CoA_binding"/>
    <property type="match status" value="1"/>
</dbReference>
<dbReference type="Proteomes" id="UP000321103">
    <property type="component" value="Unassembled WGS sequence"/>
</dbReference>
<evidence type="ECO:0000313" key="5">
    <source>
        <dbReference type="Proteomes" id="UP000321103"/>
    </source>
</evidence>
<dbReference type="RefSeq" id="WP_062733376.1">
    <property type="nucleotide sequence ID" value="NZ_BJZS01000085.1"/>
</dbReference>
<dbReference type="InterPro" id="IPR016181">
    <property type="entry name" value="Acyl_CoA_acyltransferase"/>
</dbReference>
<dbReference type="InterPro" id="IPR032875">
    <property type="entry name" value="Succ_CoA_lig_flav_dom"/>
</dbReference>
<keyword evidence="1" id="KW-0067">ATP-binding</keyword>
<evidence type="ECO:0000259" key="2">
    <source>
        <dbReference type="PROSITE" id="PS50975"/>
    </source>
</evidence>
<dbReference type="Pfam" id="PF13607">
    <property type="entry name" value="Succ_CoA_lig"/>
    <property type="match status" value="1"/>
</dbReference>
<comment type="caution">
    <text evidence="4">The sequence shown here is derived from an EMBL/GenBank/DDBJ whole genome shotgun (WGS) entry which is preliminary data.</text>
</comment>
<reference evidence="4 5" key="1">
    <citation type="submission" date="2019-07" db="EMBL/GenBank/DDBJ databases">
        <title>Whole genome shotgun sequence of Kocuria turfanensis NBRC 107627.</title>
        <authorList>
            <person name="Hosoyama A."/>
            <person name="Uohara A."/>
            <person name="Ohji S."/>
            <person name="Ichikawa N."/>
        </authorList>
    </citation>
    <scope>NUCLEOTIDE SEQUENCE [LARGE SCALE GENOMIC DNA]</scope>
    <source>
        <strain evidence="4 5">NBRC 107627</strain>
    </source>
</reference>
<feature type="domain" description="ATP-grasp" evidence="2">
    <location>
        <begin position="681"/>
        <end position="893"/>
    </location>
</feature>
<accession>A0A512IF88</accession>
<dbReference type="InterPro" id="IPR003781">
    <property type="entry name" value="CoA-bd"/>
</dbReference>
<dbReference type="Pfam" id="PF00583">
    <property type="entry name" value="Acetyltransf_1"/>
    <property type="match status" value="1"/>
</dbReference>
<evidence type="ECO:0000313" key="4">
    <source>
        <dbReference type="EMBL" id="GEO96373.1"/>
    </source>
</evidence>
<dbReference type="SUPFAM" id="SSF51735">
    <property type="entry name" value="NAD(P)-binding Rossmann-fold domains"/>
    <property type="match status" value="1"/>
</dbReference>
<dbReference type="PANTHER" id="PTHR42793">
    <property type="entry name" value="COA BINDING DOMAIN CONTAINING PROTEIN"/>
    <property type="match status" value="1"/>
</dbReference>
<dbReference type="PROSITE" id="PS50975">
    <property type="entry name" value="ATP_GRASP"/>
    <property type="match status" value="1"/>
</dbReference>
<dbReference type="SUPFAM" id="SSF55729">
    <property type="entry name" value="Acyl-CoA N-acyltransferases (Nat)"/>
    <property type="match status" value="1"/>
</dbReference>
<dbReference type="GO" id="GO:0005524">
    <property type="term" value="F:ATP binding"/>
    <property type="evidence" value="ECO:0007669"/>
    <property type="project" value="UniProtKB-UniRule"/>
</dbReference>
<organism evidence="4 5">
    <name type="scientific">Kocuria turfanensis</name>
    <dbReference type="NCBI Taxonomy" id="388357"/>
    <lineage>
        <taxon>Bacteria</taxon>
        <taxon>Bacillati</taxon>
        <taxon>Actinomycetota</taxon>
        <taxon>Actinomycetes</taxon>
        <taxon>Micrococcales</taxon>
        <taxon>Micrococcaceae</taxon>
        <taxon>Kocuria</taxon>
    </lineage>
</organism>
<dbReference type="STRING" id="388357.GCA_001580365_00108"/>
<gene>
    <name evidence="4" type="ORF">KTU01_24960</name>
</gene>
<dbReference type="InterPro" id="IPR011761">
    <property type="entry name" value="ATP-grasp"/>
</dbReference>
<feature type="domain" description="N-acetyltransferase" evidence="3">
    <location>
        <begin position="30"/>
        <end position="181"/>
    </location>
</feature>
<dbReference type="InterPro" id="IPR036291">
    <property type="entry name" value="NAD(P)-bd_dom_sf"/>
</dbReference>
<evidence type="ECO:0000256" key="1">
    <source>
        <dbReference type="PROSITE-ProRule" id="PRU00409"/>
    </source>
</evidence>
<dbReference type="Gene3D" id="3.30.1490.20">
    <property type="entry name" value="ATP-grasp fold, A domain"/>
    <property type="match status" value="1"/>
</dbReference>
<dbReference type="Gene3D" id="3.40.630.30">
    <property type="match status" value="1"/>
</dbReference>
<dbReference type="AlphaFoldDB" id="A0A512IF88"/>
<dbReference type="GO" id="GO:0046872">
    <property type="term" value="F:metal ion binding"/>
    <property type="evidence" value="ECO:0007669"/>
    <property type="project" value="InterPro"/>
</dbReference>
<dbReference type="InterPro" id="IPR000182">
    <property type="entry name" value="GNAT_dom"/>
</dbReference>
<dbReference type="Gene3D" id="3.40.50.720">
    <property type="entry name" value="NAD(P)-binding Rossmann-like Domain"/>
    <property type="match status" value="1"/>
</dbReference>
<dbReference type="CDD" id="cd04301">
    <property type="entry name" value="NAT_SF"/>
    <property type="match status" value="1"/>
</dbReference>
<dbReference type="InterPro" id="IPR016102">
    <property type="entry name" value="Succinyl-CoA_synth-like"/>
</dbReference>
<dbReference type="EMBL" id="BJZS01000085">
    <property type="protein sequence ID" value="GEO96373.1"/>
    <property type="molecule type" value="Genomic_DNA"/>
</dbReference>
<name>A0A512IF88_9MICC</name>
<dbReference type="Gene3D" id="3.40.50.261">
    <property type="entry name" value="Succinyl-CoA synthetase domains"/>
    <property type="match status" value="2"/>
</dbReference>
<keyword evidence="5" id="KW-1185">Reference proteome</keyword>
<evidence type="ECO:0000259" key="3">
    <source>
        <dbReference type="PROSITE" id="PS51186"/>
    </source>
</evidence>
<sequence length="898" mass="95916">MVPETADTEEAARYPEYWEADVMLRDGATAHLRPISPQDRDALLAFHQSQSEDSIYLRFFSYKPTLSARELDRFTRVDHKDRVCFVLLLGERIVGVGRYDRTEDPHDAEVAFMISDAHQGRGIGSILLEHLAAAARENGIDHFSAEVLPENRKMLRVFAEAGYELTRRFDDGVVVVGFDIDPTEKSLAVMAAREHRAEARSIADLVTPSSIAVIGASRDPGHAGHALVEHLLASGFAGRLSGVSPTPFEREGMTHATSIGEVEQRVDLALIAVPVDQVADVVDQCGAAGVRAVVVVTGGYAEAGAEGRARQTELVRRARSHGMRLVGPASLGLYRTDPECRFNASVLPTTPRQGPLGLFSQSGAIGMMLNAAALRHNVGVSSYLSAGNRADVSGNDMMQYWEDDNATSACGLYLQSVGNPRKFSRIARRLSLTKPVIVAKSEVTGLRLPPGHTGRTTQAPPGALDAMFRQAGVIRADTSEHLMDVAGILAGQPLPAGPRTALVSNALALGQLMEDRCTQLGLETAVTQASVPTADGGERALEALRAAVGRSLGAEGVDAAVVTLMPIPGTAPQQVAETVGRVGREHGKPVVVAFTGSTEPGAASVLHHAEDGLDVPCFDSPGAALRALAKVVDYTRWRAQDQGRFAEPLGIDAEAAETFVETVLPRVPGDGLLELDADRSRTLLATYGIGLLPSARFTDPADAPAAAERLGYPVALKTTDPNLRHRLDLGGVQLNIQDGEQLRAAISTMHRALAPFGSFDLEVQSMAPTGQAVVVRAIEDPLIGPVVSFGMAGDAVNLLEDWAHRVPPLTDMDVRRMVREPKASRKLFGHQGVPAADVDRLEDLVARVALLKDRHPEIARVELNPVLVSSGSLTVLGASVGIGNPRQRTDSARRAMRS</sequence>
<dbReference type="InterPro" id="IPR013815">
    <property type="entry name" value="ATP_grasp_subdomain_1"/>
</dbReference>
<dbReference type="SUPFAM" id="SSF56059">
    <property type="entry name" value="Glutathione synthetase ATP-binding domain-like"/>
    <property type="match status" value="1"/>
</dbReference>
<keyword evidence="1" id="KW-0547">Nucleotide-binding</keyword>